<organism evidence="1 2">
    <name type="scientific">Heterorhabditis bacteriophora</name>
    <name type="common">Entomopathogenic nematode worm</name>
    <dbReference type="NCBI Taxonomy" id="37862"/>
    <lineage>
        <taxon>Eukaryota</taxon>
        <taxon>Metazoa</taxon>
        <taxon>Ecdysozoa</taxon>
        <taxon>Nematoda</taxon>
        <taxon>Chromadorea</taxon>
        <taxon>Rhabditida</taxon>
        <taxon>Rhabditina</taxon>
        <taxon>Rhabditomorpha</taxon>
        <taxon>Strongyloidea</taxon>
        <taxon>Heterorhabditidae</taxon>
        <taxon>Heterorhabditis</taxon>
    </lineage>
</organism>
<dbReference type="WBParaSite" id="Hba_13777">
    <property type="protein sequence ID" value="Hba_13777"/>
    <property type="gene ID" value="Hba_13777"/>
</dbReference>
<dbReference type="Proteomes" id="UP000095283">
    <property type="component" value="Unplaced"/>
</dbReference>
<dbReference type="AlphaFoldDB" id="A0A1I7X8Q4"/>
<protein>
    <submittedName>
        <fullName evidence="2">MMR_HSR1_C domain-containing protein</fullName>
    </submittedName>
</protein>
<sequence>MAAKPVIAILKATAQISCAPGGTKEERYKIQFLKKKQQLPLIVVINEYLDII</sequence>
<name>A0A1I7X8Q4_HETBA</name>
<evidence type="ECO:0000313" key="1">
    <source>
        <dbReference type="Proteomes" id="UP000095283"/>
    </source>
</evidence>
<proteinExistence type="predicted"/>
<reference evidence="2" key="1">
    <citation type="submission" date="2016-11" db="UniProtKB">
        <authorList>
            <consortium name="WormBaseParasite"/>
        </authorList>
    </citation>
    <scope>IDENTIFICATION</scope>
</reference>
<accession>A0A1I7X8Q4</accession>
<evidence type="ECO:0000313" key="2">
    <source>
        <dbReference type="WBParaSite" id="Hba_13777"/>
    </source>
</evidence>
<keyword evidence="1" id="KW-1185">Reference proteome</keyword>